<dbReference type="Proteomes" id="UP000033411">
    <property type="component" value="Unassembled WGS sequence"/>
</dbReference>
<feature type="signal peptide" evidence="1">
    <location>
        <begin position="1"/>
        <end position="23"/>
    </location>
</feature>
<gene>
    <name evidence="2" type="ORF">WH87_16510</name>
</gene>
<sequence length="129" mass="14102">MRNILGGAAGLLMLAAGMGVAHASPNGVWELDSRDTRIKLELCGDGTQLCGTLVWLSDADYNKQYEQFLNQPVANKISQNGANRWKGAMRLFGQNITGTVTQRSDTQMTLQGCALLVLCKSYEMFKVSK</sequence>
<dbReference type="RefSeq" id="WP_156458266.1">
    <property type="nucleotide sequence ID" value="NZ_LANJ01000045.1"/>
</dbReference>
<dbReference type="PATRIC" id="fig|1293439.3.peg.3370"/>
<dbReference type="OrthoDB" id="7950001at2"/>
<dbReference type="EMBL" id="LANJ01000045">
    <property type="protein sequence ID" value="KKC35640.1"/>
    <property type="molecule type" value="Genomic_DNA"/>
</dbReference>
<dbReference type="AlphaFoldDB" id="A0A0F5Q448"/>
<keyword evidence="3" id="KW-1185">Reference proteome</keyword>
<name>A0A0F5Q448_9HYPH</name>
<protein>
    <submittedName>
        <fullName evidence="2">Uncharacterized protein</fullName>
    </submittedName>
</protein>
<organism evidence="2 3">
    <name type="scientific">Devosia epidermidihirudinis</name>
    <dbReference type="NCBI Taxonomy" id="1293439"/>
    <lineage>
        <taxon>Bacteria</taxon>
        <taxon>Pseudomonadati</taxon>
        <taxon>Pseudomonadota</taxon>
        <taxon>Alphaproteobacteria</taxon>
        <taxon>Hyphomicrobiales</taxon>
        <taxon>Devosiaceae</taxon>
        <taxon>Devosia</taxon>
    </lineage>
</organism>
<comment type="caution">
    <text evidence="2">The sequence shown here is derived from an EMBL/GenBank/DDBJ whole genome shotgun (WGS) entry which is preliminary data.</text>
</comment>
<keyword evidence="1" id="KW-0732">Signal</keyword>
<reference evidence="2 3" key="1">
    <citation type="submission" date="2015-03" db="EMBL/GenBank/DDBJ databases">
        <authorList>
            <person name="Lepp D."/>
            <person name="Hassan Y.I."/>
            <person name="Li X.-Z."/>
            <person name="Zhou T."/>
        </authorList>
    </citation>
    <scope>NUCLEOTIDE SEQUENCE [LARGE SCALE GENOMIC DNA]</scope>
    <source>
        <strain evidence="2 3">E84</strain>
    </source>
</reference>
<evidence type="ECO:0000256" key="1">
    <source>
        <dbReference type="SAM" id="SignalP"/>
    </source>
</evidence>
<proteinExistence type="predicted"/>
<evidence type="ECO:0000313" key="2">
    <source>
        <dbReference type="EMBL" id="KKC35640.1"/>
    </source>
</evidence>
<accession>A0A0F5Q448</accession>
<evidence type="ECO:0000313" key="3">
    <source>
        <dbReference type="Proteomes" id="UP000033411"/>
    </source>
</evidence>
<feature type="chain" id="PRO_5002494125" evidence="1">
    <location>
        <begin position="24"/>
        <end position="129"/>
    </location>
</feature>